<dbReference type="InterPro" id="IPR050832">
    <property type="entry name" value="Bact_Acetyltransf"/>
</dbReference>
<keyword evidence="1" id="KW-0808">Transferase</keyword>
<protein>
    <submittedName>
        <fullName evidence="4">GNAT family N-acetyltransferase</fullName>
    </submittedName>
</protein>
<dbReference type="InterPro" id="IPR000182">
    <property type="entry name" value="GNAT_dom"/>
</dbReference>
<dbReference type="Pfam" id="PF00583">
    <property type="entry name" value="Acetyltransf_1"/>
    <property type="match status" value="1"/>
</dbReference>
<dbReference type="InterPro" id="IPR016181">
    <property type="entry name" value="Acyl_CoA_acyltransferase"/>
</dbReference>
<name>A0ABS3CE99_9BACT</name>
<keyword evidence="2" id="KW-0012">Acyltransferase</keyword>
<dbReference type="RefSeq" id="WP_206586035.1">
    <property type="nucleotide sequence ID" value="NZ_JAFKCU010000002.1"/>
</dbReference>
<keyword evidence="5" id="KW-1185">Reference proteome</keyword>
<accession>A0ABS3CE99</accession>
<dbReference type="PANTHER" id="PTHR43877:SF2">
    <property type="entry name" value="AMINOALKYLPHOSPHONATE N-ACETYLTRANSFERASE-RELATED"/>
    <property type="match status" value="1"/>
</dbReference>
<evidence type="ECO:0000256" key="1">
    <source>
        <dbReference type="ARBA" id="ARBA00022679"/>
    </source>
</evidence>
<sequence length="150" mass="16963">MLKLSRSDSSNPDFQALVRLLDAYLAKIDGEETHFYSQYNKIDSLKHVVVLYENDIPKACGAIKEIDSQRMEVKRMYTAEDSRGKGFGSTVLSDLEKWAAEMGYKACVLETGKRQPDAIALYEKSGYQLIPNYGQYIGVENSVCFEKKLS</sequence>
<gene>
    <name evidence="4" type="ORF">J0A69_07965</name>
</gene>
<evidence type="ECO:0000256" key="2">
    <source>
        <dbReference type="ARBA" id="ARBA00023315"/>
    </source>
</evidence>
<evidence type="ECO:0000313" key="4">
    <source>
        <dbReference type="EMBL" id="MBN7815357.1"/>
    </source>
</evidence>
<evidence type="ECO:0000259" key="3">
    <source>
        <dbReference type="PROSITE" id="PS51186"/>
    </source>
</evidence>
<reference evidence="4 5" key="1">
    <citation type="submission" date="2021-03" db="EMBL/GenBank/DDBJ databases">
        <title>novel species isolated from a fishpond in China.</title>
        <authorList>
            <person name="Lu H."/>
            <person name="Cai Z."/>
        </authorList>
    </citation>
    <scope>NUCLEOTIDE SEQUENCE [LARGE SCALE GENOMIC DNA]</scope>
    <source>
        <strain evidence="4 5">YJ13C</strain>
    </source>
</reference>
<dbReference type="CDD" id="cd04301">
    <property type="entry name" value="NAT_SF"/>
    <property type="match status" value="1"/>
</dbReference>
<dbReference type="Proteomes" id="UP000664480">
    <property type="component" value="Unassembled WGS sequence"/>
</dbReference>
<dbReference type="SUPFAM" id="SSF55729">
    <property type="entry name" value="Acyl-CoA N-acyltransferases (Nat)"/>
    <property type="match status" value="1"/>
</dbReference>
<dbReference type="Gene3D" id="3.40.630.30">
    <property type="match status" value="1"/>
</dbReference>
<comment type="caution">
    <text evidence="4">The sequence shown here is derived from an EMBL/GenBank/DDBJ whole genome shotgun (WGS) entry which is preliminary data.</text>
</comment>
<organism evidence="4 5">
    <name type="scientific">Algoriphagus pacificus</name>
    <dbReference type="NCBI Taxonomy" id="2811234"/>
    <lineage>
        <taxon>Bacteria</taxon>
        <taxon>Pseudomonadati</taxon>
        <taxon>Bacteroidota</taxon>
        <taxon>Cytophagia</taxon>
        <taxon>Cytophagales</taxon>
        <taxon>Cyclobacteriaceae</taxon>
        <taxon>Algoriphagus</taxon>
    </lineage>
</organism>
<evidence type="ECO:0000313" key="5">
    <source>
        <dbReference type="Proteomes" id="UP000664480"/>
    </source>
</evidence>
<dbReference type="PROSITE" id="PS51186">
    <property type="entry name" value="GNAT"/>
    <property type="match status" value="1"/>
</dbReference>
<feature type="domain" description="N-acetyltransferase" evidence="3">
    <location>
        <begin position="2"/>
        <end position="150"/>
    </location>
</feature>
<dbReference type="EMBL" id="JAFKCU010000002">
    <property type="protein sequence ID" value="MBN7815357.1"/>
    <property type="molecule type" value="Genomic_DNA"/>
</dbReference>
<dbReference type="PANTHER" id="PTHR43877">
    <property type="entry name" value="AMINOALKYLPHOSPHONATE N-ACETYLTRANSFERASE-RELATED-RELATED"/>
    <property type="match status" value="1"/>
</dbReference>
<proteinExistence type="predicted"/>